<sequence length="67" mass="7674">MKRKPFVGKYGEQEVKGILLPNSNNIYFATPKLELKFASFIASKAAINSLTNEKKITIRMWKENGRN</sequence>
<accession>A0AAU7BVT3</accession>
<evidence type="ECO:0000313" key="1">
    <source>
        <dbReference type="EMBL" id="XBG62346.1"/>
    </source>
</evidence>
<proteinExistence type="predicted"/>
<protein>
    <submittedName>
        <fullName evidence="1">Uncharacterized protein</fullName>
    </submittedName>
</protein>
<gene>
    <name evidence="1" type="ORF">ABGB03_05435</name>
</gene>
<reference evidence="1" key="1">
    <citation type="submission" date="2024-05" db="EMBL/GenBank/DDBJ databases">
        <title>Pontimicrobium maritimus sp. nov., isolated form sea water.</title>
        <authorList>
            <person name="Muhammad N."/>
            <person name="Vuong T.Q."/>
            <person name="Han H.L."/>
            <person name="Kim S.-G."/>
        </authorList>
    </citation>
    <scope>NUCLEOTIDE SEQUENCE</scope>
    <source>
        <strain evidence="1">SW4</strain>
    </source>
</reference>
<dbReference type="AlphaFoldDB" id="A0AAU7BVT3"/>
<dbReference type="EMBL" id="CP157199">
    <property type="protein sequence ID" value="XBG62346.1"/>
    <property type="molecule type" value="Genomic_DNA"/>
</dbReference>
<name>A0AAU7BVT3_9FLAO</name>
<organism evidence="1">
    <name type="scientific">Pontimicrobium sp. SW4</name>
    <dbReference type="NCBI Taxonomy" id="3153519"/>
    <lineage>
        <taxon>Bacteria</taxon>
        <taxon>Pseudomonadati</taxon>
        <taxon>Bacteroidota</taxon>
        <taxon>Flavobacteriia</taxon>
        <taxon>Flavobacteriales</taxon>
        <taxon>Flavobacteriaceae</taxon>
        <taxon>Pontimicrobium</taxon>
    </lineage>
</organism>
<dbReference type="RefSeq" id="WP_347925503.1">
    <property type="nucleotide sequence ID" value="NZ_CP157199.1"/>
</dbReference>